<dbReference type="EMBL" id="DS235354">
    <property type="protein sequence ID" value="EEB15151.1"/>
    <property type="molecule type" value="Genomic_DNA"/>
</dbReference>
<evidence type="ECO:0000313" key="8">
    <source>
        <dbReference type="Proteomes" id="UP000009046"/>
    </source>
</evidence>
<dbReference type="Pfam" id="PF08190">
    <property type="entry name" value="PIH1"/>
    <property type="match status" value="1"/>
</dbReference>
<dbReference type="PANTHER" id="PTHR22997:SF0">
    <property type="entry name" value="PIH1 DOMAIN-CONTAINING PROTEIN 1"/>
    <property type="match status" value="1"/>
</dbReference>
<dbReference type="EnsemblMetazoa" id="PHUM351620-RA">
    <property type="protein sequence ID" value="PHUM351620-PA"/>
    <property type="gene ID" value="PHUM351620"/>
</dbReference>
<dbReference type="GO" id="GO:0005737">
    <property type="term" value="C:cytoplasm"/>
    <property type="evidence" value="ECO:0007669"/>
    <property type="project" value="TreeGrafter"/>
</dbReference>
<comment type="function">
    <text evidence="3">Involved in the assembly of C/D box small nucleolar ribonucleoprotein (snoRNP) particles. Recruits the SWI/SNF complex to the core promoter of rRNA genes and enhances pre-rRNA transcription. Mediates interaction of TELO2 with the R2TP complex which is necessary for the stability of MTOR and SMG1. Positively regulates the assembly and activity of the mTORC1 complex.</text>
</comment>
<comment type="similarity">
    <text evidence="1">Belongs to the PIH1 family.</text>
</comment>
<dbReference type="EMBL" id="AAZO01004087">
    <property type="status" value="NOT_ANNOTATED_CDS"/>
    <property type="molecule type" value="Genomic_DNA"/>
</dbReference>
<accession>E0VP45</accession>
<dbReference type="STRING" id="121224.E0VP45"/>
<reference evidence="6" key="1">
    <citation type="submission" date="2007-04" db="EMBL/GenBank/DDBJ databases">
        <title>Annotation of Pediculus humanus corporis strain USDA.</title>
        <authorList>
            <person name="Kirkness E."/>
            <person name="Hannick L."/>
            <person name="Hass B."/>
            <person name="Bruggner R."/>
            <person name="Lawson D."/>
            <person name="Bidwell S."/>
            <person name="Joardar V."/>
            <person name="Caler E."/>
            <person name="Walenz B."/>
            <person name="Inman J."/>
            <person name="Schobel S."/>
            <person name="Galinsky K."/>
            <person name="Amedeo P."/>
            <person name="Strausberg R."/>
        </authorList>
    </citation>
    <scope>NUCLEOTIDE SEQUENCE</scope>
    <source>
        <strain evidence="6">USDA</strain>
    </source>
</reference>
<feature type="domain" description="PIH1D1/2/3 CS-like" evidence="5">
    <location>
        <begin position="234"/>
        <end position="303"/>
    </location>
</feature>
<protein>
    <recommendedName>
        <fullName evidence="2">PIH1 domain-containing protein 1</fullName>
    </recommendedName>
</protein>
<dbReference type="GO" id="GO:0000492">
    <property type="term" value="P:box C/D snoRNP assembly"/>
    <property type="evidence" value="ECO:0007669"/>
    <property type="project" value="TreeGrafter"/>
</dbReference>
<dbReference type="InParanoid" id="E0VP45"/>
<evidence type="ECO:0000313" key="7">
    <source>
        <dbReference type="EnsemblMetazoa" id="PHUM351620-PA"/>
    </source>
</evidence>
<evidence type="ECO:0000259" key="5">
    <source>
        <dbReference type="Pfam" id="PF18201"/>
    </source>
</evidence>
<dbReference type="Proteomes" id="UP000009046">
    <property type="component" value="Unassembled WGS sequence"/>
</dbReference>
<dbReference type="HOGENOM" id="CLU_062696_0_0_1"/>
<evidence type="ECO:0000313" key="6">
    <source>
        <dbReference type="EMBL" id="EEB15151.1"/>
    </source>
</evidence>
<dbReference type="GO" id="GO:0006364">
    <property type="term" value="P:rRNA processing"/>
    <property type="evidence" value="ECO:0007669"/>
    <property type="project" value="TreeGrafter"/>
</dbReference>
<keyword evidence="8" id="KW-1185">Reference proteome</keyword>
<dbReference type="GO" id="GO:1990904">
    <property type="term" value="C:ribonucleoprotein complex"/>
    <property type="evidence" value="ECO:0007669"/>
    <property type="project" value="TreeGrafter"/>
</dbReference>
<feature type="domain" description="PIH1 N-terminal" evidence="4">
    <location>
        <begin position="39"/>
        <end position="195"/>
    </location>
</feature>
<dbReference type="eggNOG" id="KOG4356">
    <property type="taxonomic scope" value="Eukaryota"/>
</dbReference>
<reference evidence="7" key="3">
    <citation type="submission" date="2021-02" db="UniProtKB">
        <authorList>
            <consortium name="EnsemblMetazoa"/>
        </authorList>
    </citation>
    <scope>IDENTIFICATION</scope>
    <source>
        <strain evidence="7">USDA</strain>
    </source>
</reference>
<dbReference type="PANTHER" id="PTHR22997">
    <property type="entry name" value="PIH1 DOMAIN-CONTAINING PROTEIN 1"/>
    <property type="match status" value="1"/>
</dbReference>
<evidence type="ECO:0000256" key="3">
    <source>
        <dbReference type="ARBA" id="ARBA00046233"/>
    </source>
</evidence>
<organism>
    <name type="scientific">Pediculus humanus subsp. corporis</name>
    <name type="common">Body louse</name>
    <dbReference type="NCBI Taxonomy" id="121224"/>
    <lineage>
        <taxon>Eukaryota</taxon>
        <taxon>Metazoa</taxon>
        <taxon>Ecdysozoa</taxon>
        <taxon>Arthropoda</taxon>
        <taxon>Hexapoda</taxon>
        <taxon>Insecta</taxon>
        <taxon>Pterygota</taxon>
        <taxon>Neoptera</taxon>
        <taxon>Paraneoptera</taxon>
        <taxon>Psocodea</taxon>
        <taxon>Troctomorpha</taxon>
        <taxon>Phthiraptera</taxon>
        <taxon>Anoplura</taxon>
        <taxon>Pediculidae</taxon>
        <taxon>Pediculus</taxon>
    </lineage>
</organism>
<dbReference type="OrthoDB" id="5135119at2759"/>
<dbReference type="InterPro" id="IPR041442">
    <property type="entry name" value="PIH1D1/2/3_CS-like"/>
</dbReference>
<proteinExistence type="inferred from homology"/>
<dbReference type="InterPro" id="IPR012981">
    <property type="entry name" value="PIH1_N"/>
</dbReference>
<dbReference type="GeneID" id="8231976"/>
<name>E0VP45_PEDHC</name>
<sequence>MSNFLEVDSKILENNLLLCDSALQDANLKTIINSNDFFSTENKTWKSVTPIPGCCVKTSDIKNNKIFVNICQIDDIPQPKDITDEKLLEIWQSEEITDYRIPLSIQEPHDELDKCNYVYITGKLAVAYDVALNSKFFNKFLNSAILKSFVLQVIFEGIENKYNCSLKKEGYVILQNRKCYGELKPHRIRMNNAQKVPQKNLIEEIPATVTHKSSNLMKHQQQKEIKFRLFENKLFKFIVGEFHLKPVISIEAITLDIGEDRLILEGKNNVGTLDLFLPVKIDETKVSAFFNKKMKFLIVIMPILCSYQ</sequence>
<reference evidence="6" key="2">
    <citation type="submission" date="2007-04" db="EMBL/GenBank/DDBJ databases">
        <title>The genome of the human body louse.</title>
        <authorList>
            <consortium name="The Human Body Louse Genome Consortium"/>
            <person name="Kirkness E."/>
            <person name="Walenz B."/>
            <person name="Hass B."/>
            <person name="Bruggner R."/>
            <person name="Strausberg R."/>
        </authorList>
    </citation>
    <scope>NUCLEOTIDE SEQUENCE</scope>
    <source>
        <strain evidence="6">USDA</strain>
    </source>
</reference>
<dbReference type="InterPro" id="IPR050734">
    <property type="entry name" value="PIH1/Kintoun_subfamily"/>
</dbReference>
<dbReference type="AlphaFoldDB" id="E0VP45"/>
<dbReference type="GO" id="GO:0097255">
    <property type="term" value="C:R2TP complex"/>
    <property type="evidence" value="ECO:0007669"/>
    <property type="project" value="TreeGrafter"/>
</dbReference>
<dbReference type="KEGG" id="phu:Phum_PHUM351620"/>
<dbReference type="RefSeq" id="XP_002427889.1">
    <property type="nucleotide sequence ID" value="XM_002427844.1"/>
</dbReference>
<evidence type="ECO:0000256" key="2">
    <source>
        <dbReference type="ARBA" id="ARBA00040540"/>
    </source>
</evidence>
<dbReference type="CTD" id="8231976"/>
<dbReference type="Pfam" id="PF18201">
    <property type="entry name" value="PIH1_CS"/>
    <property type="match status" value="1"/>
</dbReference>
<dbReference type="OMA" id="KLKNRKC"/>
<gene>
    <name evidence="7" type="primary">8231976</name>
    <name evidence="6" type="ORF">Phum_PHUM351620</name>
</gene>
<evidence type="ECO:0000259" key="4">
    <source>
        <dbReference type="Pfam" id="PF08190"/>
    </source>
</evidence>
<dbReference type="VEuPathDB" id="VectorBase:PHUM351620"/>
<evidence type="ECO:0000256" key="1">
    <source>
        <dbReference type="ARBA" id="ARBA00008511"/>
    </source>
</evidence>